<evidence type="ECO:0000313" key="2">
    <source>
        <dbReference type="EMBL" id="KIL65993.1"/>
    </source>
</evidence>
<dbReference type="EMBL" id="KN818238">
    <property type="protein sequence ID" value="KIL65993.1"/>
    <property type="molecule type" value="Genomic_DNA"/>
</dbReference>
<dbReference type="HOGENOM" id="CLU_733560_0_0_1"/>
<gene>
    <name evidence="2" type="ORF">M378DRAFT_10301</name>
</gene>
<accession>A0A0C2XAZ4</accession>
<sequence length="377" mass="43069">MPSAGGGLGPLFRTFVHVGRTSYEGTFELRDQLREYQFRGNGLEEYSLWDFVVNTYDHIRNNETKEEHQGPKRGRPSNLHINYQDSANKPSHCCIVRSPHHEHLVRFVGRWFPRSDDPAVRELYCAEILMVFKPWRNLTDLTNGMATFDTSFHKFLATASSAVKKKIQNIQYYHECSDNARARRRTWLKDQAVGPLNDEQDEDIDMEGDAEVDGNAKHDCHEFWIPKDEEITEEDLERARLKQVYSAERQFATRAMEAAQAANVFHTPEMNVLKAPVLPKASIPEAQALRKMDTLLKAKIQEQLENSGTISMTTQSKAELSPTNVRPNITLDSQHAVNSGGQTDQPVARPLLKLLNEEQLRAHNIVERALLDHKKGK</sequence>
<protein>
    <submittedName>
        <fullName evidence="2">Uncharacterized protein</fullName>
    </submittedName>
</protein>
<dbReference type="AlphaFoldDB" id="A0A0C2XAZ4"/>
<feature type="region of interest" description="Disordered" evidence="1">
    <location>
        <begin position="62"/>
        <end position="81"/>
    </location>
</feature>
<evidence type="ECO:0000256" key="1">
    <source>
        <dbReference type="SAM" id="MobiDB-lite"/>
    </source>
</evidence>
<dbReference type="Proteomes" id="UP000054549">
    <property type="component" value="Unassembled WGS sequence"/>
</dbReference>
<dbReference type="STRING" id="946122.A0A0C2XAZ4"/>
<dbReference type="OrthoDB" id="2989020at2759"/>
<keyword evidence="3" id="KW-1185">Reference proteome</keyword>
<name>A0A0C2XAZ4_AMAMK</name>
<dbReference type="InParanoid" id="A0A0C2XAZ4"/>
<reference evidence="2 3" key="1">
    <citation type="submission" date="2014-04" db="EMBL/GenBank/DDBJ databases">
        <title>Evolutionary Origins and Diversification of the Mycorrhizal Mutualists.</title>
        <authorList>
            <consortium name="DOE Joint Genome Institute"/>
            <consortium name="Mycorrhizal Genomics Consortium"/>
            <person name="Kohler A."/>
            <person name="Kuo A."/>
            <person name="Nagy L.G."/>
            <person name="Floudas D."/>
            <person name="Copeland A."/>
            <person name="Barry K.W."/>
            <person name="Cichocki N."/>
            <person name="Veneault-Fourrey C."/>
            <person name="LaButti K."/>
            <person name="Lindquist E.A."/>
            <person name="Lipzen A."/>
            <person name="Lundell T."/>
            <person name="Morin E."/>
            <person name="Murat C."/>
            <person name="Riley R."/>
            <person name="Ohm R."/>
            <person name="Sun H."/>
            <person name="Tunlid A."/>
            <person name="Henrissat B."/>
            <person name="Grigoriev I.V."/>
            <person name="Hibbett D.S."/>
            <person name="Martin F."/>
        </authorList>
    </citation>
    <scope>NUCLEOTIDE SEQUENCE [LARGE SCALE GENOMIC DNA]</scope>
    <source>
        <strain evidence="2 3">Koide BX008</strain>
    </source>
</reference>
<proteinExistence type="predicted"/>
<evidence type="ECO:0000313" key="3">
    <source>
        <dbReference type="Proteomes" id="UP000054549"/>
    </source>
</evidence>
<organism evidence="2 3">
    <name type="scientific">Amanita muscaria (strain Koide BX008)</name>
    <dbReference type="NCBI Taxonomy" id="946122"/>
    <lineage>
        <taxon>Eukaryota</taxon>
        <taxon>Fungi</taxon>
        <taxon>Dikarya</taxon>
        <taxon>Basidiomycota</taxon>
        <taxon>Agaricomycotina</taxon>
        <taxon>Agaricomycetes</taxon>
        <taxon>Agaricomycetidae</taxon>
        <taxon>Agaricales</taxon>
        <taxon>Pluteineae</taxon>
        <taxon>Amanitaceae</taxon>
        <taxon>Amanita</taxon>
    </lineage>
</organism>